<feature type="compositionally biased region" description="Acidic residues" evidence="6">
    <location>
        <begin position="24"/>
        <end position="34"/>
    </location>
</feature>
<feature type="transmembrane region" description="Helical" evidence="7">
    <location>
        <begin position="99"/>
        <end position="121"/>
    </location>
</feature>
<reference evidence="9" key="1">
    <citation type="submission" date="2016-10" db="EMBL/GenBank/DDBJ databases">
        <authorList>
            <person name="Varghese N."/>
            <person name="Submissions S."/>
        </authorList>
    </citation>
    <scope>NUCLEOTIDE SEQUENCE [LARGE SCALE GENOMIC DNA]</scope>
    <source>
        <strain evidence="9">DSM 28453</strain>
    </source>
</reference>
<dbReference type="STRING" id="1280847.SAMN04488036_104206"/>
<evidence type="ECO:0000313" key="8">
    <source>
        <dbReference type="EMBL" id="SFL03644.1"/>
    </source>
</evidence>
<dbReference type="Pfam" id="PF09731">
    <property type="entry name" value="Mitofilin"/>
    <property type="match status" value="1"/>
</dbReference>
<accession>A0A1I4ECX0</accession>
<keyword evidence="2 7" id="KW-0812">Transmembrane</keyword>
<feature type="coiled-coil region" evidence="5">
    <location>
        <begin position="187"/>
        <end position="245"/>
    </location>
</feature>
<dbReference type="RefSeq" id="WP_093323879.1">
    <property type="nucleotide sequence ID" value="NZ_FOSZ01000004.1"/>
</dbReference>
<dbReference type="EMBL" id="FOSZ01000004">
    <property type="protein sequence ID" value="SFL03644.1"/>
    <property type="molecule type" value="Genomic_DNA"/>
</dbReference>
<keyword evidence="4 7" id="KW-0472">Membrane</keyword>
<evidence type="ECO:0000256" key="1">
    <source>
        <dbReference type="ARBA" id="ARBA00004370"/>
    </source>
</evidence>
<evidence type="ECO:0000313" key="9">
    <source>
        <dbReference type="Proteomes" id="UP000198851"/>
    </source>
</evidence>
<comment type="subcellular location">
    <subcellularLocation>
        <location evidence="1">Membrane</location>
    </subcellularLocation>
</comment>
<keyword evidence="5" id="KW-0175">Coiled coil</keyword>
<evidence type="ECO:0000256" key="2">
    <source>
        <dbReference type="ARBA" id="ARBA00022692"/>
    </source>
</evidence>
<name>A0A1I4ECX0_9RHOB</name>
<feature type="compositionally biased region" description="Acidic residues" evidence="6">
    <location>
        <begin position="42"/>
        <end position="68"/>
    </location>
</feature>
<feature type="compositionally biased region" description="Basic and acidic residues" evidence="6">
    <location>
        <begin position="1"/>
        <end position="16"/>
    </location>
</feature>
<proteinExistence type="predicted"/>
<evidence type="ECO:0000256" key="4">
    <source>
        <dbReference type="ARBA" id="ARBA00023136"/>
    </source>
</evidence>
<keyword evidence="9" id="KW-1185">Reference proteome</keyword>
<dbReference type="GO" id="GO:0016020">
    <property type="term" value="C:membrane"/>
    <property type="evidence" value="ECO:0007669"/>
    <property type="project" value="UniProtKB-SubCell"/>
</dbReference>
<gene>
    <name evidence="8" type="ORF">SAMN04488036_104206</name>
</gene>
<dbReference type="InterPro" id="IPR019133">
    <property type="entry name" value="MIC60"/>
</dbReference>
<dbReference type="OrthoDB" id="7659420at2"/>
<evidence type="ECO:0000256" key="7">
    <source>
        <dbReference type="SAM" id="Phobius"/>
    </source>
</evidence>
<evidence type="ECO:0000256" key="5">
    <source>
        <dbReference type="SAM" id="Coils"/>
    </source>
</evidence>
<sequence length="415" mass="43025">MGNSDKTNKPDDDKTTAEIANSDGIEEAVVEDEAVGNVSDTAEPETLEDPESDASDETEGVDDLPIEDNEVVGGVDEPAVEPGVEETPSVVEPAKRGGFVPLVLGGVIAAGLGFGGAVYFGDQLGIGAKSSDAIAKISEELAAQSDTLKALHDRTTQATDAALTASQTAKESAVELEKLRELHDAKLDSLSEAVTGFETRLSDIEKRPLNEGLGAAAIAAYEREVEDLKTLVAEQKAEAMELKDRADLSAKTALARSATTRIIAALDSGAAFSGAVVDYRSATGEGVAEVLADHAETGVITLVALTEAFPEAARAALAKARSENVDDAQGSKLGNFLKTHLGARSVEAKEGNDTDAILSRAEAALRSGQLAETLAELDALADAPKTVMADWRAQAETRLAATQAAEAMAQALNTN</sequence>
<evidence type="ECO:0000256" key="3">
    <source>
        <dbReference type="ARBA" id="ARBA00022989"/>
    </source>
</evidence>
<dbReference type="AlphaFoldDB" id="A0A1I4ECX0"/>
<keyword evidence="3 7" id="KW-1133">Transmembrane helix</keyword>
<protein>
    <submittedName>
        <fullName evidence="8">Uncharacterized conserved protein</fullName>
    </submittedName>
</protein>
<dbReference type="Proteomes" id="UP000198851">
    <property type="component" value="Unassembled WGS sequence"/>
</dbReference>
<organism evidence="8 9">
    <name type="scientific">Shimia haliotis</name>
    <dbReference type="NCBI Taxonomy" id="1280847"/>
    <lineage>
        <taxon>Bacteria</taxon>
        <taxon>Pseudomonadati</taxon>
        <taxon>Pseudomonadota</taxon>
        <taxon>Alphaproteobacteria</taxon>
        <taxon>Rhodobacterales</taxon>
        <taxon>Roseobacteraceae</taxon>
    </lineage>
</organism>
<evidence type="ECO:0000256" key="6">
    <source>
        <dbReference type="SAM" id="MobiDB-lite"/>
    </source>
</evidence>
<feature type="region of interest" description="Disordered" evidence="6">
    <location>
        <begin position="1"/>
        <end position="68"/>
    </location>
</feature>